<feature type="transmembrane region" description="Helical" evidence="5">
    <location>
        <begin position="189"/>
        <end position="206"/>
    </location>
</feature>
<evidence type="ECO:0000256" key="2">
    <source>
        <dbReference type="ARBA" id="ARBA00022692"/>
    </source>
</evidence>
<sequence length="314" mass="31388">MDSLRTLLRSQRSLLVVLAATVAGVAVPHFAAPLQPIIPLLVAGLIFTSFYGFSLGEMTGRNASLPVLVSLAGLYLLTPLALYPIAAAVLSGEALLGVLIVLAAPLTAGSSIIWTRLSGGNTFLATVIALLSLCLSPLVMPSIVAAFAGSTVDIDAAGIVVELAAIVAGGGVLARLVPNGAVSDDRLDAFSLATMGVLIYAGVGASSSSIDIVQLAFVSGLAVAALGLSAGLAYALYARGARSDDCITVLFSSSMKNLSVSVMVGATVGSGAVIASITAFHVAQQLVSSSLVTRLASSGTARSSATVTAARADD</sequence>
<evidence type="ECO:0000313" key="6">
    <source>
        <dbReference type="EMBL" id="RKD93496.1"/>
    </source>
</evidence>
<accession>A0A419WDU9</accession>
<evidence type="ECO:0000256" key="4">
    <source>
        <dbReference type="ARBA" id="ARBA00023136"/>
    </source>
</evidence>
<evidence type="ECO:0000256" key="5">
    <source>
        <dbReference type="SAM" id="Phobius"/>
    </source>
</evidence>
<evidence type="ECO:0000313" key="7">
    <source>
        <dbReference type="Proteomes" id="UP000283805"/>
    </source>
</evidence>
<dbReference type="EMBL" id="RAPO01000003">
    <property type="protein sequence ID" value="RKD93496.1"/>
    <property type="molecule type" value="Genomic_DNA"/>
</dbReference>
<feature type="transmembrane region" description="Helical" evidence="5">
    <location>
        <begin position="212"/>
        <end position="237"/>
    </location>
</feature>
<organism evidence="6 7">
    <name type="scientific">Halopiger aswanensis</name>
    <dbReference type="NCBI Taxonomy" id="148449"/>
    <lineage>
        <taxon>Archaea</taxon>
        <taxon>Methanobacteriati</taxon>
        <taxon>Methanobacteriota</taxon>
        <taxon>Stenosarchaea group</taxon>
        <taxon>Halobacteria</taxon>
        <taxon>Halobacteriales</taxon>
        <taxon>Natrialbaceae</taxon>
        <taxon>Halopiger</taxon>
    </lineage>
</organism>
<feature type="transmembrane region" description="Helical" evidence="5">
    <location>
        <begin position="122"/>
        <end position="144"/>
    </location>
</feature>
<dbReference type="GO" id="GO:0016020">
    <property type="term" value="C:membrane"/>
    <property type="evidence" value="ECO:0007669"/>
    <property type="project" value="UniProtKB-SubCell"/>
</dbReference>
<feature type="transmembrane region" description="Helical" evidence="5">
    <location>
        <begin position="156"/>
        <end position="177"/>
    </location>
</feature>
<dbReference type="OrthoDB" id="157590at2157"/>
<feature type="transmembrane region" description="Helical" evidence="5">
    <location>
        <begin position="12"/>
        <end position="31"/>
    </location>
</feature>
<feature type="transmembrane region" description="Helical" evidence="5">
    <location>
        <begin position="67"/>
        <end position="89"/>
    </location>
</feature>
<feature type="transmembrane region" description="Helical" evidence="5">
    <location>
        <begin position="258"/>
        <end position="283"/>
    </location>
</feature>
<evidence type="ECO:0000256" key="1">
    <source>
        <dbReference type="ARBA" id="ARBA00004141"/>
    </source>
</evidence>
<keyword evidence="4 5" id="KW-0472">Membrane</keyword>
<reference evidence="6 7" key="1">
    <citation type="submission" date="2018-09" db="EMBL/GenBank/DDBJ databases">
        <title>Genomic Encyclopedia of Archaeal and Bacterial Type Strains, Phase II (KMG-II): from individual species to whole genera.</title>
        <authorList>
            <person name="Goeker M."/>
        </authorList>
    </citation>
    <scope>NUCLEOTIDE SEQUENCE [LARGE SCALE GENOMIC DNA]</scope>
    <source>
        <strain evidence="6 7">DSM 13151</strain>
    </source>
</reference>
<keyword evidence="2 5" id="KW-0812">Transmembrane</keyword>
<protein>
    <submittedName>
        <fullName evidence="6">BASS family bile acid:Na+ symporter/sodium/bile acid cotransporter 7</fullName>
    </submittedName>
</protein>
<comment type="caution">
    <text evidence="6">The sequence shown here is derived from an EMBL/GenBank/DDBJ whole genome shotgun (WGS) entry which is preliminary data.</text>
</comment>
<dbReference type="InterPro" id="IPR038770">
    <property type="entry name" value="Na+/solute_symporter_sf"/>
</dbReference>
<feature type="transmembrane region" description="Helical" evidence="5">
    <location>
        <begin position="37"/>
        <end position="55"/>
    </location>
</feature>
<dbReference type="AlphaFoldDB" id="A0A419WDU9"/>
<dbReference type="Pfam" id="PF01758">
    <property type="entry name" value="SBF"/>
    <property type="match status" value="1"/>
</dbReference>
<keyword evidence="3 5" id="KW-1133">Transmembrane helix</keyword>
<dbReference type="Gene3D" id="1.20.1530.20">
    <property type="match status" value="1"/>
</dbReference>
<proteinExistence type="predicted"/>
<dbReference type="RefSeq" id="WP_120245504.1">
    <property type="nucleotide sequence ID" value="NZ_RAPO01000003.1"/>
</dbReference>
<gene>
    <name evidence="6" type="ORF">ATJ93_3125</name>
</gene>
<keyword evidence="7" id="KW-1185">Reference proteome</keyword>
<feature type="transmembrane region" description="Helical" evidence="5">
    <location>
        <begin position="95"/>
        <end position="115"/>
    </location>
</feature>
<name>A0A419WDU9_9EURY</name>
<dbReference type="InterPro" id="IPR002657">
    <property type="entry name" value="BilAc:Na_symport/Acr3"/>
</dbReference>
<comment type="subcellular location">
    <subcellularLocation>
        <location evidence="1">Membrane</location>
        <topology evidence="1">Multi-pass membrane protein</topology>
    </subcellularLocation>
</comment>
<evidence type="ECO:0000256" key="3">
    <source>
        <dbReference type="ARBA" id="ARBA00022989"/>
    </source>
</evidence>
<dbReference type="Proteomes" id="UP000283805">
    <property type="component" value="Unassembled WGS sequence"/>
</dbReference>